<dbReference type="CDD" id="cd03416">
    <property type="entry name" value="CbiX_SirB_N"/>
    <property type="match status" value="1"/>
</dbReference>
<keyword evidence="1" id="KW-0479">Metal-binding</keyword>
<dbReference type="EMBL" id="BSUZ01000001">
    <property type="protein sequence ID" value="GMA87996.1"/>
    <property type="molecule type" value="Genomic_DNA"/>
</dbReference>
<dbReference type="Gene3D" id="3.40.50.1400">
    <property type="match status" value="2"/>
</dbReference>
<keyword evidence="4" id="KW-1185">Reference proteome</keyword>
<comment type="caution">
    <text evidence="3">The sequence shown here is derived from an EMBL/GenBank/DDBJ whole genome shotgun (WGS) entry which is preliminary data.</text>
</comment>
<evidence type="ECO:0000256" key="1">
    <source>
        <dbReference type="ARBA" id="ARBA00022723"/>
    </source>
</evidence>
<dbReference type="SUPFAM" id="SSF53800">
    <property type="entry name" value="Chelatase"/>
    <property type="match status" value="1"/>
</dbReference>
<dbReference type="Proteomes" id="UP001157017">
    <property type="component" value="Unassembled WGS sequence"/>
</dbReference>
<evidence type="ECO:0000313" key="3">
    <source>
        <dbReference type="EMBL" id="GMA87996.1"/>
    </source>
</evidence>
<sequence>MPAPVLVACAHGTRSVAGRAAVGGLVAALGRARLTLPVRAAYVDVHPPTVADVVARVTDEGEAAVVVPLLLSTGYHVNVDVTRAVEGRRAVRAPALGPDERLTALLAERVAAVAAPDDVVVLAAAGSSDPGASTDVEVVADGLRGHHSGPVLVGYGSAVEPSVPDAVAAARREHPGRRVVVAAYLLAPGFFHDRLAAAGPTR</sequence>
<evidence type="ECO:0000256" key="2">
    <source>
        <dbReference type="ARBA" id="ARBA00023239"/>
    </source>
</evidence>
<dbReference type="InterPro" id="IPR002762">
    <property type="entry name" value="CbiX-like"/>
</dbReference>
<dbReference type="PANTHER" id="PTHR33542:SF5">
    <property type="entry name" value="FERROCHELATASE CHE1"/>
    <property type="match status" value="1"/>
</dbReference>
<accession>A0ABQ6JMQ4</accession>
<evidence type="ECO:0008006" key="5">
    <source>
        <dbReference type="Google" id="ProtNLM"/>
    </source>
</evidence>
<proteinExistence type="predicted"/>
<organism evidence="3 4">
    <name type="scientific">Angustibacter aerolatus</name>
    <dbReference type="NCBI Taxonomy" id="1162965"/>
    <lineage>
        <taxon>Bacteria</taxon>
        <taxon>Bacillati</taxon>
        <taxon>Actinomycetota</taxon>
        <taxon>Actinomycetes</taxon>
        <taxon>Kineosporiales</taxon>
        <taxon>Kineosporiaceae</taxon>
    </lineage>
</organism>
<reference evidence="4" key="1">
    <citation type="journal article" date="2019" name="Int. J. Syst. Evol. Microbiol.">
        <title>The Global Catalogue of Microorganisms (GCM) 10K type strain sequencing project: providing services to taxonomists for standard genome sequencing and annotation.</title>
        <authorList>
            <consortium name="The Broad Institute Genomics Platform"/>
            <consortium name="The Broad Institute Genome Sequencing Center for Infectious Disease"/>
            <person name="Wu L."/>
            <person name="Ma J."/>
        </authorList>
    </citation>
    <scope>NUCLEOTIDE SEQUENCE [LARGE SCALE GENOMIC DNA]</scope>
    <source>
        <strain evidence="4">NBRC 108730</strain>
    </source>
</reference>
<protein>
    <recommendedName>
        <fullName evidence="5">Sirohydrochlorin chelatase</fullName>
    </recommendedName>
</protein>
<dbReference type="PANTHER" id="PTHR33542">
    <property type="entry name" value="SIROHYDROCHLORIN FERROCHELATASE, CHLOROPLASTIC"/>
    <property type="match status" value="1"/>
</dbReference>
<dbReference type="Pfam" id="PF01903">
    <property type="entry name" value="CbiX"/>
    <property type="match status" value="2"/>
</dbReference>
<name>A0ABQ6JMQ4_9ACTN</name>
<dbReference type="InterPro" id="IPR050963">
    <property type="entry name" value="Sirohydro_Cobaltochel/CbiX"/>
</dbReference>
<keyword evidence="2" id="KW-0456">Lyase</keyword>
<gene>
    <name evidence="3" type="ORF">GCM10025868_32460</name>
</gene>
<evidence type="ECO:0000313" key="4">
    <source>
        <dbReference type="Proteomes" id="UP001157017"/>
    </source>
</evidence>